<proteinExistence type="predicted"/>
<reference evidence="2" key="1">
    <citation type="journal article" date="2017" name="Genome Biol.">
        <title>Comparative genomics reveals high biological diversity and specific adaptations in the industrially and medically important fungal genus Aspergillus.</title>
        <authorList>
            <person name="de Vries R.P."/>
            <person name="Riley R."/>
            <person name="Wiebenga A."/>
            <person name="Aguilar-Osorio G."/>
            <person name="Amillis S."/>
            <person name="Uchima C.A."/>
            <person name="Anderluh G."/>
            <person name="Asadollahi M."/>
            <person name="Askin M."/>
            <person name="Barry K."/>
            <person name="Battaglia E."/>
            <person name="Bayram O."/>
            <person name="Benocci T."/>
            <person name="Braus-Stromeyer S.A."/>
            <person name="Caldana C."/>
            <person name="Canovas D."/>
            <person name="Cerqueira G.C."/>
            <person name="Chen F."/>
            <person name="Chen W."/>
            <person name="Choi C."/>
            <person name="Clum A."/>
            <person name="Dos Santos R.A."/>
            <person name="Damasio A.R."/>
            <person name="Diallinas G."/>
            <person name="Emri T."/>
            <person name="Fekete E."/>
            <person name="Flipphi M."/>
            <person name="Freyberg S."/>
            <person name="Gallo A."/>
            <person name="Gournas C."/>
            <person name="Habgood R."/>
            <person name="Hainaut M."/>
            <person name="Harispe M.L."/>
            <person name="Henrissat B."/>
            <person name="Hilden K.S."/>
            <person name="Hope R."/>
            <person name="Hossain A."/>
            <person name="Karabika E."/>
            <person name="Karaffa L."/>
            <person name="Karanyi Z."/>
            <person name="Krasevec N."/>
            <person name="Kuo A."/>
            <person name="Kusch H."/>
            <person name="LaButti K."/>
            <person name="Lagendijk E.L."/>
            <person name="Lapidus A."/>
            <person name="Levasseur A."/>
            <person name="Lindquist E."/>
            <person name="Lipzen A."/>
            <person name="Logrieco A.F."/>
            <person name="MacCabe A."/>
            <person name="Maekelae M.R."/>
            <person name="Malavazi I."/>
            <person name="Melin P."/>
            <person name="Meyer V."/>
            <person name="Mielnichuk N."/>
            <person name="Miskei M."/>
            <person name="Molnar A.P."/>
            <person name="Mule G."/>
            <person name="Ngan C.Y."/>
            <person name="Orejas M."/>
            <person name="Orosz E."/>
            <person name="Ouedraogo J.P."/>
            <person name="Overkamp K.M."/>
            <person name="Park H.-S."/>
            <person name="Perrone G."/>
            <person name="Piumi F."/>
            <person name="Punt P.J."/>
            <person name="Ram A.F."/>
            <person name="Ramon A."/>
            <person name="Rauscher S."/>
            <person name="Record E."/>
            <person name="Riano-Pachon D.M."/>
            <person name="Robert V."/>
            <person name="Roehrig J."/>
            <person name="Ruller R."/>
            <person name="Salamov A."/>
            <person name="Salih N.S."/>
            <person name="Samson R.A."/>
            <person name="Sandor E."/>
            <person name="Sanguinetti M."/>
            <person name="Schuetze T."/>
            <person name="Sepcic K."/>
            <person name="Shelest E."/>
            <person name="Sherlock G."/>
            <person name="Sophianopoulou V."/>
            <person name="Squina F.M."/>
            <person name="Sun H."/>
            <person name="Susca A."/>
            <person name="Todd R.B."/>
            <person name="Tsang A."/>
            <person name="Unkles S.E."/>
            <person name="van de Wiele N."/>
            <person name="van Rossen-Uffink D."/>
            <person name="Oliveira J.V."/>
            <person name="Vesth T.C."/>
            <person name="Visser J."/>
            <person name="Yu J.-H."/>
            <person name="Zhou M."/>
            <person name="Andersen M.R."/>
            <person name="Archer D.B."/>
            <person name="Baker S.E."/>
            <person name="Benoit I."/>
            <person name="Brakhage A.A."/>
            <person name="Braus G.H."/>
            <person name="Fischer R."/>
            <person name="Frisvad J.C."/>
            <person name="Goldman G.H."/>
            <person name="Houbraken J."/>
            <person name="Oakley B."/>
            <person name="Pocsi I."/>
            <person name="Scazzocchio C."/>
            <person name="Seiboth B."/>
            <person name="vanKuyk P.A."/>
            <person name="Wortman J."/>
            <person name="Dyer P.S."/>
            <person name="Grigoriev I.V."/>
        </authorList>
    </citation>
    <scope>NUCLEOTIDE SEQUENCE [LARGE SCALE GENOMIC DNA]</scope>
    <source>
        <strain evidence="2">CBS 593.65</strain>
    </source>
</reference>
<accession>A0A1L9TY74</accession>
<dbReference type="VEuPathDB" id="FungiDB:ASPSYDRAFT_302850"/>
<sequence>MRTAVASSKGLESLPRACYPDTYYCTLSIQLHSFTRVASASNRGKGRIQGAEEYYNNTLFRSSGRDHKAVDCQLSPVITGNQPYLRLMSTSSDNIRVQSISQKLAGSYLDLHLAPASKIEPPLLHHGMVAGGKPTAPRHRENRAEIDKRCSSQNPPWPLVLQARSFRDKKLVAFSICRGLSAFM</sequence>
<dbReference type="RefSeq" id="XP_040708134.1">
    <property type="nucleotide sequence ID" value="XM_040844762.1"/>
</dbReference>
<evidence type="ECO:0000313" key="1">
    <source>
        <dbReference type="EMBL" id="OJJ64328.1"/>
    </source>
</evidence>
<gene>
    <name evidence="1" type="ORF">ASPSYDRAFT_302850</name>
</gene>
<keyword evidence="2" id="KW-1185">Reference proteome</keyword>
<organism evidence="1 2">
    <name type="scientific">Aspergillus sydowii CBS 593.65</name>
    <dbReference type="NCBI Taxonomy" id="1036612"/>
    <lineage>
        <taxon>Eukaryota</taxon>
        <taxon>Fungi</taxon>
        <taxon>Dikarya</taxon>
        <taxon>Ascomycota</taxon>
        <taxon>Pezizomycotina</taxon>
        <taxon>Eurotiomycetes</taxon>
        <taxon>Eurotiomycetidae</taxon>
        <taxon>Eurotiales</taxon>
        <taxon>Aspergillaceae</taxon>
        <taxon>Aspergillus</taxon>
        <taxon>Aspergillus subgen. Nidulantes</taxon>
    </lineage>
</organism>
<dbReference type="Proteomes" id="UP000184356">
    <property type="component" value="Unassembled WGS sequence"/>
</dbReference>
<name>A0A1L9TY74_9EURO</name>
<dbReference type="AlphaFoldDB" id="A0A1L9TY74"/>
<evidence type="ECO:0000313" key="2">
    <source>
        <dbReference type="Proteomes" id="UP000184356"/>
    </source>
</evidence>
<dbReference type="EMBL" id="KV878582">
    <property type="protein sequence ID" value="OJJ64328.1"/>
    <property type="molecule type" value="Genomic_DNA"/>
</dbReference>
<dbReference type="GeneID" id="63760835"/>
<protein>
    <submittedName>
        <fullName evidence="1">Uncharacterized protein</fullName>
    </submittedName>
</protein>